<evidence type="ECO:0000313" key="2">
    <source>
        <dbReference type="Proteomes" id="UP001148629"/>
    </source>
</evidence>
<name>A0ACC1RS12_9HYPO</name>
<accession>A0ACC1RS12</accession>
<sequence>MSPIVSLPNARVLAKQFKLDIVATPSLCLDLPNHLSPVSTIDELLALVKDANVWIARTGPCYIEVSVAVHGHPVLENDRLKDIVELIQHCQVWARLGLRLEYNRDSIAQLPGLLSFSIQHLDLTSALTAPAAAHTAPFRALLLSIDISSPNEKRDSSEQDSTRRKKRRRNVGKRNGNGDTDAVEDNDLPATLGLDDQRAIDSFISSLNFPTNGNSRKRSLERRAKDDEALWATVLKGLCSSSSVEILIEHLMVGSGKKYSGYQVWSGSSTYCLTRLIPGVFHLSYIQTISGYAQLLPVIATSLARMRNAESPVLREKVARLRLGNPIRRPADPSSGLEGIVQDKRRTKKSAPSVQGSRDSGPGTAGGRQASTRPERSVGNPHTRINNLLNDEEAVEEMNLKSASFQPEQWAEPVNSLSFSTIPRGQESGASWVGNGLSMAYNEALLIEDDDPMSPMNQASQDMGYIMNEDASYDPGNFGSLDQWLSCGQGI</sequence>
<protein>
    <submittedName>
        <fullName evidence="1">Uncharacterized protein</fullName>
    </submittedName>
</protein>
<gene>
    <name evidence="1" type="ORF">NM208_g12481</name>
</gene>
<dbReference type="EMBL" id="JANRMS010002269">
    <property type="protein sequence ID" value="KAJ3523370.1"/>
    <property type="molecule type" value="Genomic_DNA"/>
</dbReference>
<comment type="caution">
    <text evidence="1">The sequence shown here is derived from an EMBL/GenBank/DDBJ whole genome shotgun (WGS) entry which is preliminary data.</text>
</comment>
<organism evidence="1 2">
    <name type="scientific">Fusarium decemcellulare</name>
    <dbReference type="NCBI Taxonomy" id="57161"/>
    <lineage>
        <taxon>Eukaryota</taxon>
        <taxon>Fungi</taxon>
        <taxon>Dikarya</taxon>
        <taxon>Ascomycota</taxon>
        <taxon>Pezizomycotina</taxon>
        <taxon>Sordariomycetes</taxon>
        <taxon>Hypocreomycetidae</taxon>
        <taxon>Hypocreales</taxon>
        <taxon>Nectriaceae</taxon>
        <taxon>Fusarium</taxon>
        <taxon>Fusarium decemcellulare species complex</taxon>
    </lineage>
</organism>
<keyword evidence="2" id="KW-1185">Reference proteome</keyword>
<dbReference type="Proteomes" id="UP001148629">
    <property type="component" value="Unassembled WGS sequence"/>
</dbReference>
<evidence type="ECO:0000313" key="1">
    <source>
        <dbReference type="EMBL" id="KAJ3523370.1"/>
    </source>
</evidence>
<reference evidence="1" key="1">
    <citation type="submission" date="2022-08" db="EMBL/GenBank/DDBJ databases">
        <title>Genome Sequence of Fusarium decemcellulare.</title>
        <authorList>
            <person name="Buettner E."/>
        </authorList>
    </citation>
    <scope>NUCLEOTIDE SEQUENCE</scope>
    <source>
        <strain evidence="1">Babe19</strain>
    </source>
</reference>
<proteinExistence type="predicted"/>